<name>A0ABD2P4G5_9CUCU</name>
<dbReference type="AlphaFoldDB" id="A0ABD2P4G5"/>
<evidence type="ECO:0000313" key="2">
    <source>
        <dbReference type="EMBL" id="KAL3285859.1"/>
    </source>
</evidence>
<evidence type="ECO:0000313" key="3">
    <source>
        <dbReference type="Proteomes" id="UP001516400"/>
    </source>
</evidence>
<protein>
    <submittedName>
        <fullName evidence="2">Uncharacterized protein</fullName>
    </submittedName>
</protein>
<proteinExistence type="predicted"/>
<keyword evidence="3" id="KW-1185">Reference proteome</keyword>
<comment type="caution">
    <text evidence="2">The sequence shown here is derived from an EMBL/GenBank/DDBJ whole genome shotgun (WGS) entry which is preliminary data.</text>
</comment>
<reference evidence="2 3" key="1">
    <citation type="journal article" date="2021" name="BMC Biol.">
        <title>Horizontally acquired antibacterial genes associated with adaptive radiation of ladybird beetles.</title>
        <authorList>
            <person name="Li H.S."/>
            <person name="Tang X.F."/>
            <person name="Huang Y.H."/>
            <person name="Xu Z.Y."/>
            <person name="Chen M.L."/>
            <person name="Du X.Y."/>
            <person name="Qiu B.Y."/>
            <person name="Chen P.T."/>
            <person name="Zhang W."/>
            <person name="Slipinski A."/>
            <person name="Escalona H.E."/>
            <person name="Waterhouse R.M."/>
            <person name="Zwick A."/>
            <person name="Pang H."/>
        </authorList>
    </citation>
    <scope>NUCLEOTIDE SEQUENCE [LARGE SCALE GENOMIC DNA]</scope>
    <source>
        <strain evidence="2">SYSU2018</strain>
    </source>
</reference>
<dbReference type="EMBL" id="JABFTP020000185">
    <property type="protein sequence ID" value="KAL3285859.1"/>
    <property type="molecule type" value="Genomic_DNA"/>
</dbReference>
<accession>A0ABD2P4G5</accession>
<evidence type="ECO:0000256" key="1">
    <source>
        <dbReference type="SAM" id="Coils"/>
    </source>
</evidence>
<gene>
    <name evidence="2" type="ORF">HHI36_000379</name>
</gene>
<dbReference type="Proteomes" id="UP001516400">
    <property type="component" value="Unassembled WGS sequence"/>
</dbReference>
<feature type="coiled-coil region" evidence="1">
    <location>
        <begin position="11"/>
        <end position="38"/>
    </location>
</feature>
<keyword evidence="1" id="KW-0175">Coiled coil</keyword>
<organism evidence="2 3">
    <name type="scientific">Cryptolaemus montrouzieri</name>
    <dbReference type="NCBI Taxonomy" id="559131"/>
    <lineage>
        <taxon>Eukaryota</taxon>
        <taxon>Metazoa</taxon>
        <taxon>Ecdysozoa</taxon>
        <taxon>Arthropoda</taxon>
        <taxon>Hexapoda</taxon>
        <taxon>Insecta</taxon>
        <taxon>Pterygota</taxon>
        <taxon>Neoptera</taxon>
        <taxon>Endopterygota</taxon>
        <taxon>Coleoptera</taxon>
        <taxon>Polyphaga</taxon>
        <taxon>Cucujiformia</taxon>
        <taxon>Coccinelloidea</taxon>
        <taxon>Coccinellidae</taxon>
        <taxon>Scymninae</taxon>
        <taxon>Scymnini</taxon>
        <taxon>Cryptolaemus</taxon>
    </lineage>
</organism>
<sequence length="116" mass="13727">MEKLNDMDRKYNNLFERYNKHSEINEELKEEIINIKNELNKTLPNELISIIILHGIPYEVNETVKDKLKKIENQLQIPLEDHQFTAIRLGKQDKKATLIKIIFKNEEIEKSLIASP</sequence>